<dbReference type="AlphaFoldDB" id="A0A0W0R3A9"/>
<dbReference type="OrthoDB" id="9768262at2"/>
<organism evidence="4 6">
    <name type="scientific">Legionella adelaidensis</name>
    <dbReference type="NCBI Taxonomy" id="45056"/>
    <lineage>
        <taxon>Bacteria</taxon>
        <taxon>Pseudomonadati</taxon>
        <taxon>Pseudomonadota</taxon>
        <taxon>Gammaproteobacteria</taxon>
        <taxon>Legionellales</taxon>
        <taxon>Legionellaceae</taxon>
        <taxon>Legionella</taxon>
    </lineage>
</organism>
<keyword evidence="6" id="KW-1185">Reference proteome</keyword>
<dbReference type="EMBL" id="LR134418">
    <property type="protein sequence ID" value="VEH84652.1"/>
    <property type="molecule type" value="Genomic_DNA"/>
</dbReference>
<dbReference type="PANTHER" id="PTHR43575">
    <property type="entry name" value="PROTEIN ABCI7, CHLOROPLASTIC"/>
    <property type="match status" value="1"/>
</dbReference>
<evidence type="ECO:0000259" key="3">
    <source>
        <dbReference type="Pfam" id="PF19295"/>
    </source>
</evidence>
<dbReference type="InterPro" id="IPR037284">
    <property type="entry name" value="SUF_FeS_clus_asmbl_SufBD_sf"/>
</dbReference>
<evidence type="ECO:0000313" key="6">
    <source>
        <dbReference type="Proteomes" id="UP000054859"/>
    </source>
</evidence>
<name>A0A0W0R3A9_9GAMM</name>
<dbReference type="InterPro" id="IPR045595">
    <property type="entry name" value="SufBD_N"/>
</dbReference>
<dbReference type="Pfam" id="PF19295">
    <property type="entry name" value="SufBD_N"/>
    <property type="match status" value="1"/>
</dbReference>
<dbReference type="NCBIfam" id="TIGR01981">
    <property type="entry name" value="sufD"/>
    <property type="match status" value="1"/>
</dbReference>
<evidence type="ECO:0000256" key="1">
    <source>
        <dbReference type="ARBA" id="ARBA00043967"/>
    </source>
</evidence>
<comment type="similarity">
    <text evidence="1">Belongs to the iron-sulfur cluster assembly SufBD family.</text>
</comment>
<dbReference type="Pfam" id="PF01458">
    <property type="entry name" value="SUFBD_core"/>
    <property type="match status" value="1"/>
</dbReference>
<evidence type="ECO:0000259" key="2">
    <source>
        <dbReference type="Pfam" id="PF01458"/>
    </source>
</evidence>
<proteinExistence type="inferred from homology"/>
<gene>
    <name evidence="5" type="primary">sufD</name>
    <name evidence="4" type="ORF">Lade_0185</name>
    <name evidence="5" type="ORF">NCTC12735_00259</name>
</gene>
<dbReference type="EMBL" id="LNKA01000001">
    <property type="protein sequence ID" value="KTC65527.1"/>
    <property type="molecule type" value="Genomic_DNA"/>
</dbReference>
<dbReference type="PATRIC" id="fig|45056.6.peg.188"/>
<dbReference type="InterPro" id="IPR000825">
    <property type="entry name" value="SUF_FeS_clus_asmbl_SufBD_core"/>
</dbReference>
<sequence length="419" mass="47113">MSELLEFYQKEAVNHFSAIPFIAKLQEKGLEHLQQHGFPTSALEDWKYTKMDSFLKNTFHINEEHNNATFNDTSPFLNITSSSMSIVNGEIFLGDKADNRVIIKTLEQASTEHPELVKKYLSTILKPEHGFHALNMAMLNKGIFIYIPQGVKLQEPLLLTHWQDKENQAHYIHHLIVAEQDSEVSIIEDYAGKEGCSYFTNTITEIFAAKGASVHHFKMQREGKLSYHIGHTSAKQNESSKVQLHTFNIGGKIVRGDTSVHLQEPQARCFLNGIYAPQEGQHIDQHTVVHHQVANCRSEEDYKGILGKKSRAVFNGKVIVAKDAQHTEAKQQNKNLLLAADAEIDTKPQLEIFADDVVCSHGATVGQLDEEALFYFATRGIGAEEASQFLIHAFAAENVKAFGAILSPWVDKLLNKQLR</sequence>
<dbReference type="GO" id="GO:0016226">
    <property type="term" value="P:iron-sulfur cluster assembly"/>
    <property type="evidence" value="ECO:0007669"/>
    <property type="project" value="InterPro"/>
</dbReference>
<feature type="domain" description="SUF system FeS cluster assembly SufBD core" evidence="2">
    <location>
        <begin position="163"/>
        <end position="394"/>
    </location>
</feature>
<dbReference type="Proteomes" id="UP000054859">
    <property type="component" value="Unassembled WGS sequence"/>
</dbReference>
<dbReference type="Proteomes" id="UP000281170">
    <property type="component" value="Plasmid 9"/>
</dbReference>
<evidence type="ECO:0000313" key="7">
    <source>
        <dbReference type="Proteomes" id="UP000281170"/>
    </source>
</evidence>
<dbReference type="InterPro" id="IPR011542">
    <property type="entry name" value="SUF_FeS_clus_asmbl_SufD"/>
</dbReference>
<protein>
    <submittedName>
        <fullName evidence="4">ABC transporter permease</fullName>
    </submittedName>
</protein>
<reference evidence="4 6" key="1">
    <citation type="submission" date="2015-11" db="EMBL/GenBank/DDBJ databases">
        <title>Identification of large and diverse effector repertoires of 38 Legionella species.</title>
        <authorList>
            <person name="Burstein D."/>
            <person name="Amaro F."/>
            <person name="Zusman T."/>
            <person name="Lifshitz Z."/>
            <person name="Cohen O."/>
            <person name="Gilbert J.A."/>
            <person name="Pupko T."/>
            <person name="Shuman H.A."/>
            <person name="Segal G."/>
        </authorList>
    </citation>
    <scope>NUCLEOTIDE SEQUENCE [LARGE SCALE GENOMIC DNA]</scope>
    <source>
        <strain evidence="4 6">1762-AUS-E</strain>
    </source>
</reference>
<dbReference type="InterPro" id="IPR055346">
    <property type="entry name" value="Fe-S_cluster_assembly_SufBD"/>
</dbReference>
<evidence type="ECO:0000313" key="4">
    <source>
        <dbReference type="EMBL" id="KTC65527.1"/>
    </source>
</evidence>
<dbReference type="KEGG" id="ladl:NCTC12735_00259"/>
<feature type="domain" description="SUF system FeS cluster assembly SufBD N-terminal" evidence="3">
    <location>
        <begin position="8"/>
        <end position="157"/>
    </location>
</feature>
<dbReference type="PANTHER" id="PTHR43575:SF1">
    <property type="entry name" value="PROTEIN ABCI7, CHLOROPLASTIC"/>
    <property type="match status" value="1"/>
</dbReference>
<dbReference type="SUPFAM" id="SSF101960">
    <property type="entry name" value="Stabilizer of iron transporter SufD"/>
    <property type="match status" value="1"/>
</dbReference>
<accession>A0A0W0R3A9</accession>
<geneLocation type="plasmid" evidence="5 7">
    <name>9</name>
</geneLocation>
<reference evidence="5 7" key="2">
    <citation type="submission" date="2018-12" db="EMBL/GenBank/DDBJ databases">
        <authorList>
            <consortium name="Pathogen Informatics"/>
        </authorList>
    </citation>
    <scope>NUCLEOTIDE SEQUENCE [LARGE SCALE GENOMIC DNA]</scope>
    <source>
        <strain evidence="5 7">NCTC12735</strain>
        <plasmid evidence="7">9</plasmid>
    </source>
</reference>
<keyword evidence="5" id="KW-0614">Plasmid</keyword>
<dbReference type="RefSeq" id="WP_058461282.1">
    <property type="nucleotide sequence ID" value="NZ_CAAAHS010000003.1"/>
</dbReference>
<evidence type="ECO:0000313" key="5">
    <source>
        <dbReference type="EMBL" id="VEH84652.1"/>
    </source>
</evidence>
<dbReference type="STRING" id="45056.Lade_0185"/>